<accession>A0A8H7F7X4</accession>
<dbReference type="PANTHER" id="PTHR24173">
    <property type="entry name" value="ANKYRIN REPEAT CONTAINING"/>
    <property type="match status" value="1"/>
</dbReference>
<evidence type="ECO:0000256" key="3">
    <source>
        <dbReference type="PROSITE-ProRule" id="PRU00023"/>
    </source>
</evidence>
<feature type="compositionally biased region" description="Pro residues" evidence="4">
    <location>
        <begin position="1060"/>
        <end position="1070"/>
    </location>
</feature>
<dbReference type="Gene3D" id="1.25.40.20">
    <property type="entry name" value="Ankyrin repeat-containing domain"/>
    <property type="match status" value="1"/>
</dbReference>
<reference evidence="5 6" key="1">
    <citation type="journal article" name="Sci. Rep.">
        <title>Telomere-to-telomere assembled and centromere annotated genomes of the two main subspecies of the button mushroom Agaricus bisporus reveal especially polymorphic chromosome ends.</title>
        <authorList>
            <person name="Sonnenberg A.S.M."/>
            <person name="Sedaghat-Telgerd N."/>
            <person name="Lavrijssen B."/>
            <person name="Ohm R.A."/>
            <person name="Hendrickx P.M."/>
            <person name="Scholtmeijer K."/>
            <person name="Baars J.J.P."/>
            <person name="van Peer A."/>
        </authorList>
    </citation>
    <scope>NUCLEOTIDE SEQUENCE [LARGE SCALE GENOMIC DNA]</scope>
    <source>
        <strain evidence="5 6">H119_p4</strain>
    </source>
</reference>
<feature type="region of interest" description="Disordered" evidence="4">
    <location>
        <begin position="995"/>
        <end position="1020"/>
    </location>
</feature>
<protein>
    <recommendedName>
        <fullName evidence="7">Ankyrin repeat protein</fullName>
    </recommendedName>
</protein>
<evidence type="ECO:0008006" key="7">
    <source>
        <dbReference type="Google" id="ProtNLM"/>
    </source>
</evidence>
<dbReference type="InterPro" id="IPR002110">
    <property type="entry name" value="Ankyrin_rpt"/>
</dbReference>
<dbReference type="Pfam" id="PF12796">
    <property type="entry name" value="Ank_2"/>
    <property type="match status" value="2"/>
</dbReference>
<dbReference type="Proteomes" id="UP000629468">
    <property type="component" value="Unassembled WGS sequence"/>
</dbReference>
<feature type="compositionally biased region" description="Low complexity" evidence="4">
    <location>
        <begin position="551"/>
        <end position="561"/>
    </location>
</feature>
<dbReference type="SUPFAM" id="SSF48403">
    <property type="entry name" value="Ankyrin repeat"/>
    <property type="match status" value="1"/>
</dbReference>
<feature type="compositionally biased region" description="Basic and acidic residues" evidence="4">
    <location>
        <begin position="380"/>
        <end position="390"/>
    </location>
</feature>
<dbReference type="SMART" id="SM00248">
    <property type="entry name" value="ANK"/>
    <property type="match status" value="3"/>
</dbReference>
<evidence type="ECO:0000313" key="6">
    <source>
        <dbReference type="Proteomes" id="UP000629468"/>
    </source>
</evidence>
<evidence type="ECO:0000256" key="1">
    <source>
        <dbReference type="ARBA" id="ARBA00022737"/>
    </source>
</evidence>
<dbReference type="PANTHER" id="PTHR24173:SF40">
    <property type="entry name" value="AGAP006757-PA"/>
    <property type="match status" value="1"/>
</dbReference>
<feature type="compositionally biased region" description="Polar residues" evidence="4">
    <location>
        <begin position="1008"/>
        <end position="1020"/>
    </location>
</feature>
<name>A0A8H7F7X4_AGABI</name>
<gene>
    <name evidence="5" type="ORF">Agabi119p4_1759</name>
</gene>
<keyword evidence="1" id="KW-0677">Repeat</keyword>
<evidence type="ECO:0000256" key="2">
    <source>
        <dbReference type="ARBA" id="ARBA00023043"/>
    </source>
</evidence>
<feature type="compositionally biased region" description="Polar residues" evidence="4">
    <location>
        <begin position="531"/>
        <end position="543"/>
    </location>
</feature>
<feature type="region of interest" description="Disordered" evidence="4">
    <location>
        <begin position="496"/>
        <end position="599"/>
    </location>
</feature>
<sequence>MPVPLRAVHHRGEAKHNVTTDFPSLGLHSAASTGNVGLVEYALSRGQPVNSVVDGVLPLHAACAGGNVQVVKLLIEYGADVNAPRLSKRYSSRDSSAPIIGTTGSTPLHFAAANGNRDAIMLLLLHGAHADRADKHGVTPENLARQNGWIECADLLKNWIINKDKDLREREEFVVADDKDIAKRRNRLGSFGDEQSLTGRRRLHVKHSIDTALNMLKSSSSNLSELYRGPHTPTPPTSPTKPFGDFASQLTNYNGERSSSRRPSLPHIGQPDASTRLRNSSFQSANPHQANSAGEDGEESSTNPSHNKVYCARKKGSKVSLLNLFRKGQNSESSSTPDLNASTVSVINDTTTLSASPPSGHIPRRSRPHQGSDASSRSRRAGDFPVERKSSLNSPVRSTSDNNTPTLRQSNRDRSRSNASSQYNDDPIISGSYNSPGSSPLARLGMLRHQGHHRTRSGSGSSSGYDANVPSRLGAASTVAPDDASINRGVTNADLENLSRSLPRTGIFKPHNRNGSNGQGHMNPSALRAVSRNTTSHSLSPRSNPARLKSSDSSNSLVRSDSYSRRRASLRPGSAGSMSGSKLNIEEEEGEEEYGRPIEPTKTSLLIGAGETPASRSPLSPIISDGHVAGEQDEETSQFPFSINQPPPLPVEGEIDFTPSHLTHHAADNRHRGSSLSSTDSRGFTQSPTSIASAVMITPPLMGSGGIPHRDKQLEALGSRAGLMEGDDEDIRSYVASDAVSKSLIRRSPSLPKGMSLDQMDSNRDSTSTLVLASATPLSNGNLNGRRSHTPYEIDLTSISTHAQAEALVEQTRNKVMELASSEDHDIVSTPGSDGRTPLSARLAAYGESLALERKFREQENGVVNVTSGYTAGTLLTNGKRNGVSSRTSLLLPIANQHSREGSGYSSSLYSGRSAIAIKETPSRRSVDDVWNGRHVRRPSTAEGLASREVNMSRSSEQSDWSSPSARSVSALGYRRTEAGNYEQHSGPIVNLLSSSATDDHPMHHKTSSSQGFYGRSNASPPGYENNVTIGLRMASLDGADFDKGDHPGVPLYRVSTTPTPVPRLPPPQGPGRSLKKLSKMGISIADQAGRGAQPPPAHGKKFNLKYFFKGNKG</sequence>
<evidence type="ECO:0000256" key="4">
    <source>
        <dbReference type="SAM" id="MobiDB-lite"/>
    </source>
</evidence>
<feature type="repeat" description="ANK" evidence="3">
    <location>
        <begin position="54"/>
        <end position="86"/>
    </location>
</feature>
<dbReference type="InterPro" id="IPR036770">
    <property type="entry name" value="Ankyrin_rpt-contain_sf"/>
</dbReference>
<comment type="caution">
    <text evidence="5">The sequence shown here is derived from an EMBL/GenBank/DDBJ whole genome shotgun (WGS) entry which is preliminary data.</text>
</comment>
<feature type="repeat" description="ANK" evidence="3">
    <location>
        <begin position="103"/>
        <end position="135"/>
    </location>
</feature>
<feature type="region of interest" description="Disordered" evidence="4">
    <location>
        <begin position="1054"/>
        <end position="1076"/>
    </location>
</feature>
<feature type="region of interest" description="Disordered" evidence="4">
    <location>
        <begin position="350"/>
        <end position="470"/>
    </location>
</feature>
<dbReference type="AlphaFoldDB" id="A0A8H7F7X4"/>
<feature type="compositionally biased region" description="Polar residues" evidence="4">
    <location>
        <begin position="391"/>
        <end position="407"/>
    </location>
</feature>
<dbReference type="EMBL" id="JABXXO010000003">
    <property type="protein sequence ID" value="KAF7782383.1"/>
    <property type="molecule type" value="Genomic_DNA"/>
</dbReference>
<feature type="compositionally biased region" description="Polar residues" evidence="4">
    <location>
        <begin position="674"/>
        <end position="687"/>
    </location>
</feature>
<dbReference type="PROSITE" id="PS50088">
    <property type="entry name" value="ANK_REPEAT"/>
    <property type="match status" value="2"/>
</dbReference>
<feature type="compositionally biased region" description="Polar residues" evidence="4">
    <location>
        <begin position="248"/>
        <end position="257"/>
    </location>
</feature>
<dbReference type="PROSITE" id="PS50297">
    <property type="entry name" value="ANK_REP_REGION"/>
    <property type="match status" value="2"/>
</dbReference>
<evidence type="ECO:0000313" key="5">
    <source>
        <dbReference type="EMBL" id="KAF7782383.1"/>
    </source>
</evidence>
<keyword evidence="2 3" id="KW-0040">ANK repeat</keyword>
<feature type="compositionally biased region" description="Polar residues" evidence="4">
    <location>
        <begin position="513"/>
        <end position="522"/>
    </location>
</feature>
<organism evidence="5 6">
    <name type="scientific">Agaricus bisporus var. burnettii</name>
    <dbReference type="NCBI Taxonomy" id="192524"/>
    <lineage>
        <taxon>Eukaryota</taxon>
        <taxon>Fungi</taxon>
        <taxon>Dikarya</taxon>
        <taxon>Basidiomycota</taxon>
        <taxon>Agaricomycotina</taxon>
        <taxon>Agaricomycetes</taxon>
        <taxon>Agaricomycetidae</taxon>
        <taxon>Agaricales</taxon>
        <taxon>Agaricineae</taxon>
        <taxon>Agaricaceae</taxon>
        <taxon>Agaricus</taxon>
    </lineage>
</organism>
<feature type="region of interest" description="Disordered" evidence="4">
    <location>
        <begin position="632"/>
        <end position="687"/>
    </location>
</feature>
<feature type="region of interest" description="Disordered" evidence="4">
    <location>
        <begin position="223"/>
        <end position="312"/>
    </location>
</feature>
<feature type="region of interest" description="Disordered" evidence="4">
    <location>
        <begin position="938"/>
        <end position="967"/>
    </location>
</feature>
<feature type="compositionally biased region" description="Polar residues" evidence="4">
    <location>
        <begin position="272"/>
        <end position="292"/>
    </location>
</feature>
<feature type="compositionally biased region" description="Polar residues" evidence="4">
    <location>
        <begin position="950"/>
        <end position="967"/>
    </location>
</feature>
<proteinExistence type="predicted"/>